<feature type="region of interest" description="Disordered" evidence="8">
    <location>
        <begin position="200"/>
        <end position="265"/>
    </location>
</feature>
<dbReference type="AlphaFoldDB" id="A0A336MJ17"/>
<evidence type="ECO:0000256" key="8">
    <source>
        <dbReference type="SAM" id="MobiDB-lite"/>
    </source>
</evidence>
<evidence type="ECO:0000256" key="4">
    <source>
        <dbReference type="ARBA" id="ARBA00023242"/>
    </source>
</evidence>
<protein>
    <recommendedName>
        <fullName evidence="5">Homeobox protein unplugged</fullName>
    </recommendedName>
</protein>
<dbReference type="PROSITE" id="PS50071">
    <property type="entry name" value="HOMEOBOX_2"/>
    <property type="match status" value="1"/>
</dbReference>
<proteinExistence type="predicted"/>
<dbReference type="PANTHER" id="PTHR24334:SF0">
    <property type="entry name" value="HOMEOBOX PROTEIN UNPLUGGED"/>
    <property type="match status" value="1"/>
</dbReference>
<dbReference type="Gene3D" id="1.10.10.60">
    <property type="entry name" value="Homeodomain-like"/>
    <property type="match status" value="1"/>
</dbReference>
<feature type="compositionally biased region" description="Acidic residues" evidence="8">
    <location>
        <begin position="225"/>
        <end position="238"/>
    </location>
</feature>
<dbReference type="GO" id="GO:0000981">
    <property type="term" value="F:DNA-binding transcription factor activity, RNA polymerase II-specific"/>
    <property type="evidence" value="ECO:0007669"/>
    <property type="project" value="InterPro"/>
</dbReference>
<evidence type="ECO:0000313" key="10">
    <source>
        <dbReference type="EMBL" id="SSX29451.1"/>
    </source>
</evidence>
<comment type="subcellular location">
    <subcellularLocation>
        <location evidence="1 6 7">Nucleus</location>
    </subcellularLocation>
</comment>
<feature type="compositionally biased region" description="Low complexity" evidence="8">
    <location>
        <begin position="35"/>
        <end position="46"/>
    </location>
</feature>
<organism evidence="10">
    <name type="scientific">Culicoides sonorensis</name>
    <name type="common">Biting midge</name>
    <dbReference type="NCBI Taxonomy" id="179676"/>
    <lineage>
        <taxon>Eukaryota</taxon>
        <taxon>Metazoa</taxon>
        <taxon>Ecdysozoa</taxon>
        <taxon>Arthropoda</taxon>
        <taxon>Hexapoda</taxon>
        <taxon>Insecta</taxon>
        <taxon>Pterygota</taxon>
        <taxon>Neoptera</taxon>
        <taxon>Endopterygota</taxon>
        <taxon>Diptera</taxon>
        <taxon>Nematocera</taxon>
        <taxon>Chironomoidea</taxon>
        <taxon>Ceratopogonidae</taxon>
        <taxon>Ceratopogoninae</taxon>
        <taxon>Culicoides</taxon>
        <taxon>Monoculicoides</taxon>
    </lineage>
</organism>
<dbReference type="PANTHER" id="PTHR24334">
    <property type="entry name" value="HOMEOBOX PROTEIN GBX"/>
    <property type="match status" value="1"/>
</dbReference>
<keyword evidence="2 6" id="KW-0238">DNA-binding</keyword>
<dbReference type="InterPro" id="IPR020479">
    <property type="entry name" value="HD_metazoa"/>
</dbReference>
<dbReference type="SUPFAM" id="SSF46689">
    <property type="entry name" value="Homeodomain-like"/>
    <property type="match status" value="1"/>
</dbReference>
<dbReference type="EMBL" id="UFQT01001199">
    <property type="protein sequence ID" value="SSX29451.1"/>
    <property type="molecule type" value="Genomic_DNA"/>
</dbReference>
<dbReference type="InterPro" id="IPR017970">
    <property type="entry name" value="Homeobox_CS"/>
</dbReference>
<dbReference type="GO" id="GO:0005634">
    <property type="term" value="C:nucleus"/>
    <property type="evidence" value="ECO:0007669"/>
    <property type="project" value="UniProtKB-SubCell"/>
</dbReference>
<dbReference type="InterPro" id="IPR009057">
    <property type="entry name" value="Homeodomain-like_sf"/>
</dbReference>
<evidence type="ECO:0000256" key="6">
    <source>
        <dbReference type="PROSITE-ProRule" id="PRU00108"/>
    </source>
</evidence>
<accession>A0A336MJ17</accession>
<sequence>MENNELKVSRIPKPFSIESLISKQNELSSPPSPPSSNCSSKVSTPPLSLQEPHLPGNGIFNPANYHPAMLPFPLYSPWLAGYLSQQQQQHQQQQSDRLNQFILDNNLPHNNQIPSINPTNYLLAHHKERLSQILGNGALGQTNNNNTKNNLSELFSDFPNNLNNGNKFFLQNNFHPNHIRTGIEQDLASKENHRNNLDIESMDSCSSDISMTSSPDGSNKHPDIEQSDTECSDDDETIDPSGDTGDESTEKGSKGSNSKSRRRRTAFTSEQLLELEREFHAKKYLSLTERSQIATSLKLSEVQVKIWFQNRRAKWKRVKAGLTSHNLGRGSNSSGNKIVVPIPVHVNRFAIRSQHQQMEKMGISGPKPELRKEICPENSGFEKFKINNFPSIPTNQLPGSNQVLNMTKPKPF</sequence>
<evidence type="ECO:0000256" key="7">
    <source>
        <dbReference type="RuleBase" id="RU000682"/>
    </source>
</evidence>
<evidence type="ECO:0000256" key="1">
    <source>
        <dbReference type="ARBA" id="ARBA00004123"/>
    </source>
</evidence>
<keyword evidence="3 6" id="KW-0371">Homeobox</keyword>
<reference evidence="10" key="1">
    <citation type="submission" date="2018-07" db="EMBL/GenBank/DDBJ databases">
        <authorList>
            <person name="Quirk P.G."/>
            <person name="Krulwich T.A."/>
        </authorList>
    </citation>
    <scope>NUCLEOTIDE SEQUENCE</scope>
</reference>
<evidence type="ECO:0000256" key="3">
    <source>
        <dbReference type="ARBA" id="ARBA00023155"/>
    </source>
</evidence>
<feature type="domain" description="Homeobox" evidence="9">
    <location>
        <begin position="258"/>
        <end position="318"/>
    </location>
</feature>
<dbReference type="Pfam" id="PF00046">
    <property type="entry name" value="Homeodomain"/>
    <property type="match status" value="1"/>
</dbReference>
<keyword evidence="4 6" id="KW-0539">Nucleus</keyword>
<dbReference type="GO" id="GO:0051960">
    <property type="term" value="P:regulation of nervous system development"/>
    <property type="evidence" value="ECO:0007669"/>
    <property type="project" value="TreeGrafter"/>
</dbReference>
<evidence type="ECO:0000256" key="5">
    <source>
        <dbReference type="ARBA" id="ARBA00068822"/>
    </source>
</evidence>
<name>A0A336MJ17_CULSO</name>
<dbReference type="SMART" id="SM00389">
    <property type="entry name" value="HOX"/>
    <property type="match status" value="1"/>
</dbReference>
<dbReference type="CDD" id="cd00086">
    <property type="entry name" value="homeodomain"/>
    <property type="match status" value="1"/>
</dbReference>
<dbReference type="FunFam" id="1.10.10.60:FF:000360">
    <property type="entry name" value="Gastrulation brain homeobox"/>
    <property type="match status" value="1"/>
</dbReference>
<feature type="DNA-binding region" description="Homeobox" evidence="6">
    <location>
        <begin position="260"/>
        <end position="319"/>
    </location>
</feature>
<gene>
    <name evidence="10" type="primary">CSON001296</name>
</gene>
<dbReference type="InterPro" id="IPR042982">
    <property type="entry name" value="GBX-1/2"/>
</dbReference>
<dbReference type="InterPro" id="IPR001356">
    <property type="entry name" value="HD"/>
</dbReference>
<evidence type="ECO:0000259" key="9">
    <source>
        <dbReference type="PROSITE" id="PS50071"/>
    </source>
</evidence>
<dbReference type="PROSITE" id="PS00027">
    <property type="entry name" value="HOMEOBOX_1"/>
    <property type="match status" value="1"/>
</dbReference>
<evidence type="ECO:0000256" key="2">
    <source>
        <dbReference type="ARBA" id="ARBA00023125"/>
    </source>
</evidence>
<dbReference type="VEuPathDB" id="VectorBase:CSON001296"/>
<feature type="region of interest" description="Disordered" evidence="8">
    <location>
        <begin position="19"/>
        <end position="55"/>
    </location>
</feature>
<dbReference type="GO" id="GO:0000977">
    <property type="term" value="F:RNA polymerase II transcription regulatory region sequence-specific DNA binding"/>
    <property type="evidence" value="ECO:0007669"/>
    <property type="project" value="TreeGrafter"/>
</dbReference>
<feature type="compositionally biased region" description="Low complexity" evidence="8">
    <location>
        <begin position="200"/>
        <end position="217"/>
    </location>
</feature>
<dbReference type="PRINTS" id="PR00024">
    <property type="entry name" value="HOMEOBOX"/>
</dbReference>